<dbReference type="InterPro" id="IPR045175">
    <property type="entry name" value="M28_fam"/>
</dbReference>
<feature type="domain" description="PA" evidence="2">
    <location>
        <begin position="134"/>
        <end position="212"/>
    </location>
</feature>
<dbReference type="CDD" id="cd04816">
    <property type="entry name" value="PA_SaNapH_like"/>
    <property type="match status" value="1"/>
</dbReference>
<dbReference type="InterPro" id="IPR007484">
    <property type="entry name" value="Peptidase_M28"/>
</dbReference>
<organism evidence="4 5">
    <name type="scientific">Mycobacterium deserti</name>
    <dbReference type="NCBI Taxonomy" id="2978347"/>
    <lineage>
        <taxon>Bacteria</taxon>
        <taxon>Bacillati</taxon>
        <taxon>Actinomycetota</taxon>
        <taxon>Actinomycetes</taxon>
        <taxon>Mycobacteriales</taxon>
        <taxon>Mycobacteriaceae</taxon>
        <taxon>Mycobacterium</taxon>
    </lineage>
</organism>
<proteinExistence type="predicted"/>
<dbReference type="SUPFAM" id="SSF53187">
    <property type="entry name" value="Zn-dependent exopeptidases"/>
    <property type="match status" value="1"/>
</dbReference>
<dbReference type="InterPro" id="IPR003137">
    <property type="entry name" value="PA_domain"/>
</dbReference>
<reference evidence="5" key="1">
    <citation type="submission" date="2023-07" db="EMBL/GenBank/DDBJ databases">
        <authorList>
            <person name="Deng Y."/>
            <person name="Zhang Y.-Q."/>
        </authorList>
    </citation>
    <scope>NUCLEOTIDE SEQUENCE [LARGE SCALE GENOMIC DNA]</scope>
    <source>
        <strain evidence="5">CPCC 205710</strain>
    </source>
</reference>
<feature type="signal peptide" evidence="1">
    <location>
        <begin position="1"/>
        <end position="23"/>
    </location>
</feature>
<dbReference type="Proteomes" id="UP001206639">
    <property type="component" value="Unassembled WGS sequence"/>
</dbReference>
<dbReference type="Gene3D" id="3.50.30.30">
    <property type="match status" value="1"/>
</dbReference>
<dbReference type="Gene3D" id="3.40.630.10">
    <property type="entry name" value="Zn peptidases"/>
    <property type="match status" value="1"/>
</dbReference>
<dbReference type="Pfam" id="PF04389">
    <property type="entry name" value="Peptidase_M28"/>
    <property type="match status" value="1"/>
</dbReference>
<comment type="caution">
    <text evidence="4">The sequence shown here is derived from an EMBL/GenBank/DDBJ whole genome shotgun (WGS) entry which is preliminary data.</text>
</comment>
<evidence type="ECO:0000313" key="5">
    <source>
        <dbReference type="Proteomes" id="UP001206639"/>
    </source>
</evidence>
<evidence type="ECO:0000259" key="2">
    <source>
        <dbReference type="Pfam" id="PF02225"/>
    </source>
</evidence>
<dbReference type="RefSeq" id="WP_260992682.1">
    <property type="nucleotide sequence ID" value="NZ_JAODWD010000002.1"/>
</dbReference>
<dbReference type="EMBL" id="JAODWD010000002">
    <property type="protein sequence ID" value="MCT7658643.1"/>
    <property type="molecule type" value="Genomic_DNA"/>
</dbReference>
<evidence type="ECO:0000256" key="1">
    <source>
        <dbReference type="SAM" id="SignalP"/>
    </source>
</evidence>
<name>A0ABT2M8P9_9MYCO</name>
<dbReference type="Pfam" id="PF02225">
    <property type="entry name" value="PA"/>
    <property type="match status" value="1"/>
</dbReference>
<protein>
    <submittedName>
        <fullName evidence="4">M20/M25/M40 family metallo-hydrolase</fullName>
    </submittedName>
</protein>
<dbReference type="InterPro" id="IPR046450">
    <property type="entry name" value="PA_dom_sf"/>
</dbReference>
<dbReference type="PANTHER" id="PTHR12147:SF26">
    <property type="entry name" value="PEPTIDASE M28 DOMAIN-CONTAINING PROTEIN"/>
    <property type="match status" value="1"/>
</dbReference>
<accession>A0ABT2M8P9</accession>
<dbReference type="SUPFAM" id="SSF52025">
    <property type="entry name" value="PA domain"/>
    <property type="match status" value="1"/>
</dbReference>
<feature type="chain" id="PRO_5046035228" evidence="1">
    <location>
        <begin position="24"/>
        <end position="485"/>
    </location>
</feature>
<evidence type="ECO:0000259" key="3">
    <source>
        <dbReference type="Pfam" id="PF04389"/>
    </source>
</evidence>
<gene>
    <name evidence="4" type="ORF">N4S67_09440</name>
</gene>
<dbReference type="PROSITE" id="PS51257">
    <property type="entry name" value="PROKAR_LIPOPROTEIN"/>
    <property type="match status" value="1"/>
</dbReference>
<keyword evidence="5" id="KW-1185">Reference proteome</keyword>
<dbReference type="PANTHER" id="PTHR12147">
    <property type="entry name" value="METALLOPEPTIDASE M28 FAMILY MEMBER"/>
    <property type="match status" value="1"/>
</dbReference>
<sequence length="485" mass="50463">MRRWATAVLVLAALTACSSPEPARPADLGRDLAATITADGMYGHLRKLQEIADANHGNRAKGTAGFDSSVDYVAQFLRDKGFDVQTPEFELLDGTQGGKPTLSIAGRDHHVDQASLLKTTPPRGLTAITLRPQKPAGCRAADYGARPVRGAIAVVDDTGCSVVDKQNAAVDRGAFGLLVVSAPGSGGSPAGLFPPGYYQQLSIPVGVIGTDADAALRRTDTPVRLVLDSKPVMTRSRNVVAQTKSGNTDNVVLVGAHLDSSAASPGVNDNGSGVAAVLEIAAALGPQPNAANAVRFAFWGSEENALQGSAKYVQGLKPDELDAIALYLDFDMLGSQNPGYFTYDGDQTAQANPAIPSRTVPDGSAGIERTLAGYLNLAGVRPADMPLSINTDYHAFLAAGVPVGGLTAGSSQRKSQVQARLWDGSAGAPFDPNYRTARDTVDNINRNALSLLGSAAAFAVGTYAQSVEGVNGVPQRADRHRGSHR</sequence>
<evidence type="ECO:0000313" key="4">
    <source>
        <dbReference type="EMBL" id="MCT7658643.1"/>
    </source>
</evidence>
<keyword evidence="1" id="KW-0732">Signal</keyword>
<feature type="domain" description="Peptidase M28" evidence="3">
    <location>
        <begin position="238"/>
        <end position="456"/>
    </location>
</feature>